<feature type="chain" id="PRO_5016639704" evidence="3">
    <location>
        <begin position="22"/>
        <end position="195"/>
    </location>
</feature>
<dbReference type="Proteomes" id="UP000254572">
    <property type="component" value="Unassembled WGS sequence"/>
</dbReference>
<gene>
    <name evidence="4" type="ORF">NCTC13294_01649</name>
</gene>
<organism evidence="4 5">
    <name type="scientific">Cardiobacterium valvarum</name>
    <dbReference type="NCBI Taxonomy" id="194702"/>
    <lineage>
        <taxon>Bacteria</taxon>
        <taxon>Pseudomonadati</taxon>
        <taxon>Pseudomonadota</taxon>
        <taxon>Gammaproteobacteria</taxon>
        <taxon>Cardiobacteriales</taxon>
        <taxon>Cardiobacteriaceae</taxon>
        <taxon>Cardiobacterium</taxon>
    </lineage>
</organism>
<keyword evidence="1" id="KW-0040">ANK repeat</keyword>
<sequence length="195" mass="20616">MKKRIILTLAAILAMAANTYAADTPAAATAPATANEAKPAAPADDGAAQEKTVANPMADLEYSDAKECHFKTPDGGKPLPVIHALLASRGMNSNNQAQLLIALGTTIANGCDINEPDAAGLQPLNAAILFNDAEAVQMLLEKGADPYSPIHKANSPIDGMNSFQFLEKIQEKEKARKNGSPRDYSEVATALQKYR</sequence>
<dbReference type="SUPFAM" id="SSF48403">
    <property type="entry name" value="Ankyrin repeat"/>
    <property type="match status" value="1"/>
</dbReference>
<dbReference type="EMBL" id="UFUW01000001">
    <property type="protein sequence ID" value="SUX24006.1"/>
    <property type="molecule type" value="Genomic_DNA"/>
</dbReference>
<dbReference type="InterPro" id="IPR036770">
    <property type="entry name" value="Ankyrin_rpt-contain_sf"/>
</dbReference>
<dbReference type="InterPro" id="IPR002110">
    <property type="entry name" value="Ankyrin_rpt"/>
</dbReference>
<dbReference type="Pfam" id="PF13637">
    <property type="entry name" value="Ank_4"/>
    <property type="match status" value="1"/>
</dbReference>
<protein>
    <submittedName>
        <fullName evidence="4">Ankyrin repeats (3 copies)</fullName>
    </submittedName>
</protein>
<evidence type="ECO:0000313" key="5">
    <source>
        <dbReference type="Proteomes" id="UP000254572"/>
    </source>
</evidence>
<feature type="repeat" description="ANK" evidence="1">
    <location>
        <begin position="119"/>
        <end position="145"/>
    </location>
</feature>
<dbReference type="Gene3D" id="1.25.40.20">
    <property type="entry name" value="Ankyrin repeat-containing domain"/>
    <property type="match status" value="1"/>
</dbReference>
<reference evidence="4 5" key="1">
    <citation type="submission" date="2018-06" db="EMBL/GenBank/DDBJ databases">
        <authorList>
            <consortium name="Pathogen Informatics"/>
            <person name="Doyle S."/>
        </authorList>
    </citation>
    <scope>NUCLEOTIDE SEQUENCE [LARGE SCALE GENOMIC DNA]</scope>
    <source>
        <strain evidence="4 5">NCTC13294</strain>
    </source>
</reference>
<feature type="signal peptide" evidence="3">
    <location>
        <begin position="1"/>
        <end position="21"/>
    </location>
</feature>
<evidence type="ECO:0000256" key="1">
    <source>
        <dbReference type="PROSITE-ProRule" id="PRU00023"/>
    </source>
</evidence>
<dbReference type="PROSITE" id="PS50297">
    <property type="entry name" value="ANK_REP_REGION"/>
    <property type="match status" value="1"/>
</dbReference>
<evidence type="ECO:0000256" key="2">
    <source>
        <dbReference type="SAM" id="MobiDB-lite"/>
    </source>
</evidence>
<keyword evidence="3" id="KW-0732">Signal</keyword>
<dbReference type="PROSITE" id="PS50088">
    <property type="entry name" value="ANK_REPEAT"/>
    <property type="match status" value="1"/>
</dbReference>
<evidence type="ECO:0000256" key="3">
    <source>
        <dbReference type="SAM" id="SignalP"/>
    </source>
</evidence>
<accession>A0A381EAJ9</accession>
<dbReference type="RefSeq" id="WP_115611882.1">
    <property type="nucleotide sequence ID" value="NZ_JBHLZC010000002.1"/>
</dbReference>
<keyword evidence="5" id="KW-1185">Reference proteome</keyword>
<evidence type="ECO:0000313" key="4">
    <source>
        <dbReference type="EMBL" id="SUX24006.1"/>
    </source>
</evidence>
<feature type="region of interest" description="Disordered" evidence="2">
    <location>
        <begin position="172"/>
        <end position="195"/>
    </location>
</feature>
<dbReference type="AlphaFoldDB" id="A0A381EAJ9"/>
<dbReference type="OrthoDB" id="6881580at2"/>
<name>A0A381EAJ9_9GAMM</name>
<proteinExistence type="predicted"/>